<keyword evidence="5" id="KW-1185">Reference proteome</keyword>
<comment type="caution">
    <text evidence="4">The sequence shown here is derived from an EMBL/GenBank/DDBJ whole genome shotgun (WGS) entry which is preliminary data.</text>
</comment>
<keyword evidence="1" id="KW-0175">Coiled coil</keyword>
<evidence type="ECO:0000259" key="3">
    <source>
        <dbReference type="Pfam" id="PF24481"/>
    </source>
</evidence>
<feature type="domain" description="CT398-like coiled coil hairpin" evidence="3">
    <location>
        <begin position="15"/>
        <end position="194"/>
    </location>
</feature>
<evidence type="ECO:0000313" key="4">
    <source>
        <dbReference type="EMBL" id="KAD4007214.1"/>
    </source>
</evidence>
<proteinExistence type="predicted"/>
<dbReference type="RefSeq" id="WP_152271861.1">
    <property type="nucleotide sequence ID" value="NZ_VTFX01000002.1"/>
</dbReference>
<dbReference type="Pfam" id="PF24481">
    <property type="entry name" value="CT398_CC"/>
    <property type="match status" value="1"/>
</dbReference>
<gene>
    <name evidence="4" type="ORF">GD627_06540</name>
</gene>
<feature type="domain" description="C4-type zinc ribbon" evidence="2">
    <location>
        <begin position="205"/>
        <end position="238"/>
    </location>
</feature>
<dbReference type="InterPro" id="IPR003743">
    <property type="entry name" value="Zf-RING_7"/>
</dbReference>
<dbReference type="GO" id="GO:0003677">
    <property type="term" value="F:DNA binding"/>
    <property type="evidence" value="ECO:0007669"/>
    <property type="project" value="UniProtKB-KW"/>
</dbReference>
<sequence length="246" mass="26719">MAKASPAEQLRLLDLQALDSRIKSLRNQARNVSNNPEIASLAESVAAAESARVAAGTEVADIERELTRAEADVASVVARMARDQQHLDSGKVGSKELTALQAEIVSLERRRSDLEDVELDVMERLETARTRESEANEALTALHERRRELEEKRDAELAVIGTDSTDAEARREELAASFDPGLLAVYEKTLSRHGIGAARLFHGTSEGSGMQLSPGDLADIRKAADDEIVFCPDSGCILVRSAEWGS</sequence>
<organism evidence="4 5">
    <name type="scientific">Arthrobacter yangruifuii</name>
    <dbReference type="NCBI Taxonomy" id="2606616"/>
    <lineage>
        <taxon>Bacteria</taxon>
        <taxon>Bacillati</taxon>
        <taxon>Actinomycetota</taxon>
        <taxon>Actinomycetes</taxon>
        <taxon>Micrococcales</taxon>
        <taxon>Micrococcaceae</taxon>
        <taxon>Arthrobacter</taxon>
    </lineage>
</organism>
<dbReference type="PANTHER" id="PTHR39082:SF1">
    <property type="entry name" value="SCAVENGER RECEPTOR CLASS A MEMBER 3"/>
    <property type="match status" value="1"/>
</dbReference>
<dbReference type="Pfam" id="PF02591">
    <property type="entry name" value="Zn_ribbon_9"/>
    <property type="match status" value="1"/>
</dbReference>
<reference evidence="4 5" key="1">
    <citation type="submission" date="2019-08" db="EMBL/GenBank/DDBJ databases">
        <title>Arthrobacter sp. nov., isolated from plateau pika and Tibetan wild ass.</title>
        <authorList>
            <person name="Ge Y."/>
        </authorList>
    </citation>
    <scope>NUCLEOTIDE SEQUENCE [LARGE SCALE GENOMIC DNA]</scope>
    <source>
        <strain evidence="4 5">785</strain>
    </source>
</reference>
<dbReference type="EMBL" id="VTFX01000002">
    <property type="protein sequence ID" value="KAD4007214.1"/>
    <property type="molecule type" value="Genomic_DNA"/>
</dbReference>
<dbReference type="AlphaFoldDB" id="A0A5N6MRL0"/>
<protein>
    <submittedName>
        <fullName evidence="4">DNA-binding protein</fullName>
    </submittedName>
</protein>
<dbReference type="Proteomes" id="UP000326852">
    <property type="component" value="Unassembled WGS sequence"/>
</dbReference>
<keyword evidence="4" id="KW-0238">DNA-binding</keyword>
<name>A0A5N6MRL0_9MICC</name>
<dbReference type="InterPro" id="IPR056003">
    <property type="entry name" value="CT398_CC_hairpin"/>
</dbReference>
<evidence type="ECO:0000259" key="2">
    <source>
        <dbReference type="Pfam" id="PF02591"/>
    </source>
</evidence>
<dbReference type="PANTHER" id="PTHR39082">
    <property type="entry name" value="PHOSPHOLIPASE C-BETA-2-RELATED"/>
    <property type="match status" value="1"/>
</dbReference>
<evidence type="ECO:0000256" key="1">
    <source>
        <dbReference type="SAM" id="Coils"/>
    </source>
</evidence>
<dbReference type="Gene3D" id="1.10.287.1490">
    <property type="match status" value="1"/>
</dbReference>
<evidence type="ECO:0000313" key="5">
    <source>
        <dbReference type="Proteomes" id="UP000326852"/>
    </source>
</evidence>
<dbReference type="InterPro" id="IPR052376">
    <property type="entry name" value="Oxidative_Scav/Glycosyltrans"/>
</dbReference>
<accession>A0A5N6MRL0</accession>
<feature type="coiled-coil region" evidence="1">
    <location>
        <begin position="15"/>
        <end position="152"/>
    </location>
</feature>